<dbReference type="GO" id="GO:0017154">
    <property type="term" value="F:semaphorin receptor activity"/>
    <property type="evidence" value="ECO:0007669"/>
    <property type="project" value="InterPro"/>
</dbReference>
<feature type="region of interest" description="Disordered" evidence="8">
    <location>
        <begin position="575"/>
        <end position="756"/>
    </location>
</feature>
<feature type="region of interest" description="Disordered" evidence="8">
    <location>
        <begin position="77"/>
        <end position="131"/>
    </location>
</feature>
<evidence type="ECO:0000256" key="1">
    <source>
        <dbReference type="ARBA" id="ARBA00002660"/>
    </source>
</evidence>
<feature type="region of interest" description="Disordered" evidence="8">
    <location>
        <begin position="273"/>
        <end position="299"/>
    </location>
</feature>
<feature type="domain" description="IPT/TIG" evidence="9">
    <location>
        <begin position="405"/>
        <end position="493"/>
    </location>
</feature>
<keyword evidence="5" id="KW-0268">Exocytosis</keyword>
<feature type="domain" description="IPT/TIG" evidence="9">
    <location>
        <begin position="177"/>
        <end position="265"/>
    </location>
</feature>
<name>A0AAD9MWZ7_9ANNE</name>
<feature type="region of interest" description="Disordered" evidence="8">
    <location>
        <begin position="492"/>
        <end position="560"/>
    </location>
</feature>
<evidence type="ECO:0000256" key="2">
    <source>
        <dbReference type="ARBA" id="ARBA00010578"/>
    </source>
</evidence>
<dbReference type="InterPro" id="IPR014756">
    <property type="entry name" value="Ig_E-set"/>
</dbReference>
<evidence type="ECO:0000256" key="3">
    <source>
        <dbReference type="ARBA" id="ARBA00017526"/>
    </source>
</evidence>
<dbReference type="GO" id="GO:0000145">
    <property type="term" value="C:exocyst"/>
    <property type="evidence" value="ECO:0007669"/>
    <property type="project" value="UniProtKB-ARBA"/>
</dbReference>
<evidence type="ECO:0000256" key="8">
    <source>
        <dbReference type="SAM" id="MobiDB-lite"/>
    </source>
</evidence>
<dbReference type="InterPro" id="IPR002909">
    <property type="entry name" value="IPT_dom"/>
</dbReference>
<feature type="domain" description="IPT/TIG" evidence="9">
    <location>
        <begin position="279"/>
        <end position="367"/>
    </location>
</feature>
<evidence type="ECO:0000256" key="7">
    <source>
        <dbReference type="ARBA" id="ARBA00029715"/>
    </source>
</evidence>
<dbReference type="Gene3D" id="2.60.40.10">
    <property type="entry name" value="Immunoglobulins"/>
    <property type="match status" value="3"/>
</dbReference>
<comment type="caution">
    <text evidence="10">The sequence shown here is derived from an EMBL/GenBank/DDBJ whole genome shotgun (WGS) entry which is preliminary data.</text>
</comment>
<gene>
    <name evidence="10" type="ORF">LSH36_581g03055</name>
</gene>
<evidence type="ECO:0000256" key="4">
    <source>
        <dbReference type="ARBA" id="ARBA00022448"/>
    </source>
</evidence>
<dbReference type="InterPro" id="IPR031148">
    <property type="entry name" value="Plexin"/>
</dbReference>
<sequence>MSIAGYTNYYKDTTLRPVVDPHRSLTMEDTDQRGSMEEPDKICVIVHGGKNLQSKKKATEKDDPLGQVIIPLNELPTAKPTPRVAKSSPSGAIKSLKKMKSKISHSPLLRRKSKSGDAVSAGMRGSTSLGDLAGFGRRKTNLLTVPSDSMCSVTSTDSDASNQYTTSCADIRDNLKRPEVSGVSPREGPIGGGTRLTIRGVNLGRDIDDIISLYICGANCTHTVEYESTSKIYVTTIPWKPGPGDIVIQTVSGGHGSSLVQFLFVTDDSKTSPLPTRRIPEVSGISPKEGSTEGGTKLTIRGQNLGRNRADVLRVTVCGQDSTDTLGYESPRKLVLTTKPSKACTGEIIVETSSGGKGSSNVKFSYVTPEPSPETVAPMMQQKDPSPQQFNSTSGYFNGGENLLAPEVTGLSPGEGPAVGGTRLTLRGINLGQNKADVIGLTVGGVDCLSTLEYISPMKLCCTTQPAKPGTGKIIVETKQGGTGSSLVSYTFQKSKTSSPARAVPDKSLSPPPSKPPRKSIGTRDSRSPIDLTDLGPFAEPTVMPAEPSKPIREVQDTQPSILVTGVCQDESTDYFAGATPYPEDPEEPFKTAGAVPYPAAGAPVPAGHTDSGLPGHHTDSASPAGHGFGFSSDSSDQHLGPKSRPPAPEAPESRPRPVGQEKGSSPLKEQKQPPVTSAGGDVMTHHKPPPHPSESRVRQAANNEGSRQVLIDTEDTQLITQEKAPQDDIQKPNQDGKKEKSKGSGFLSKIIGQDKKEQYIKEQEREVQSELHEQNHMMKQYLERLLSNVMIHCPEVLCIDSSQHHGNY</sequence>
<reference evidence="10" key="1">
    <citation type="journal article" date="2023" name="Mol. Biol. Evol.">
        <title>Third-Generation Sequencing Reveals the Adaptive Role of the Epigenome in Three Deep-Sea Polychaetes.</title>
        <authorList>
            <person name="Perez M."/>
            <person name="Aroh O."/>
            <person name="Sun Y."/>
            <person name="Lan Y."/>
            <person name="Juniper S.K."/>
            <person name="Young C.R."/>
            <person name="Angers B."/>
            <person name="Qian P.Y."/>
        </authorList>
    </citation>
    <scope>NUCLEOTIDE SEQUENCE</scope>
    <source>
        <strain evidence="10">P08H-3</strain>
    </source>
</reference>
<keyword evidence="4" id="KW-0813">Transport</keyword>
<keyword evidence="6" id="KW-0653">Protein transport</keyword>
<feature type="compositionally biased region" description="Basic residues" evidence="8">
    <location>
        <begin position="95"/>
        <end position="113"/>
    </location>
</feature>
<evidence type="ECO:0000259" key="9">
    <source>
        <dbReference type="SMART" id="SM00429"/>
    </source>
</evidence>
<comment type="similarity">
    <text evidence="2">Belongs to the SEC5 family.</text>
</comment>
<keyword evidence="11" id="KW-1185">Reference proteome</keyword>
<comment type="function">
    <text evidence="1">Component of the exocyst complex involved in the docking of exocytic vesicles with fusion sites on the plasma membrane.</text>
</comment>
<evidence type="ECO:0000313" key="10">
    <source>
        <dbReference type="EMBL" id="KAK2146876.1"/>
    </source>
</evidence>
<proteinExistence type="inferred from homology"/>
<accession>A0AAD9MWZ7</accession>
<dbReference type="Pfam" id="PF01833">
    <property type="entry name" value="TIG"/>
    <property type="match status" value="3"/>
</dbReference>
<dbReference type="FunFam" id="2.60.40.10:FF:000196">
    <property type="entry name" value="Exocyst complex component 2"/>
    <property type="match status" value="2"/>
</dbReference>
<dbReference type="PANTHER" id="PTHR22625">
    <property type="entry name" value="PLEXIN"/>
    <property type="match status" value="1"/>
</dbReference>
<dbReference type="AlphaFoldDB" id="A0AAD9MWZ7"/>
<dbReference type="InterPro" id="IPR013783">
    <property type="entry name" value="Ig-like_fold"/>
</dbReference>
<dbReference type="GO" id="GO:0015031">
    <property type="term" value="P:protein transport"/>
    <property type="evidence" value="ECO:0007669"/>
    <property type="project" value="UniProtKB-KW"/>
</dbReference>
<dbReference type="GO" id="GO:0006887">
    <property type="term" value="P:exocytosis"/>
    <property type="evidence" value="ECO:0007669"/>
    <property type="project" value="UniProtKB-KW"/>
</dbReference>
<dbReference type="Proteomes" id="UP001208570">
    <property type="component" value="Unassembled WGS sequence"/>
</dbReference>
<dbReference type="SUPFAM" id="SSF81296">
    <property type="entry name" value="E set domains"/>
    <property type="match status" value="3"/>
</dbReference>
<dbReference type="EMBL" id="JAODUP010000581">
    <property type="protein sequence ID" value="KAK2146876.1"/>
    <property type="molecule type" value="Genomic_DNA"/>
</dbReference>
<dbReference type="PANTHER" id="PTHR22625:SF70">
    <property type="entry name" value="PLEXIN A, ISOFORM A"/>
    <property type="match status" value="1"/>
</dbReference>
<feature type="compositionally biased region" description="Basic and acidic residues" evidence="8">
    <location>
        <begin position="725"/>
        <end position="743"/>
    </location>
</feature>
<evidence type="ECO:0000256" key="6">
    <source>
        <dbReference type="ARBA" id="ARBA00022927"/>
    </source>
</evidence>
<evidence type="ECO:0000313" key="11">
    <source>
        <dbReference type="Proteomes" id="UP001208570"/>
    </source>
</evidence>
<dbReference type="SMART" id="SM00429">
    <property type="entry name" value="IPT"/>
    <property type="match status" value="3"/>
</dbReference>
<evidence type="ECO:0000256" key="5">
    <source>
        <dbReference type="ARBA" id="ARBA00022483"/>
    </source>
</evidence>
<organism evidence="10 11">
    <name type="scientific">Paralvinella palmiformis</name>
    <dbReference type="NCBI Taxonomy" id="53620"/>
    <lineage>
        <taxon>Eukaryota</taxon>
        <taxon>Metazoa</taxon>
        <taxon>Spiralia</taxon>
        <taxon>Lophotrochozoa</taxon>
        <taxon>Annelida</taxon>
        <taxon>Polychaeta</taxon>
        <taxon>Sedentaria</taxon>
        <taxon>Canalipalpata</taxon>
        <taxon>Terebellida</taxon>
        <taxon>Terebelliformia</taxon>
        <taxon>Alvinellidae</taxon>
        <taxon>Paralvinella</taxon>
    </lineage>
</organism>
<feature type="compositionally biased region" description="Low complexity" evidence="8">
    <location>
        <begin position="593"/>
        <end position="608"/>
    </location>
</feature>
<protein>
    <recommendedName>
        <fullName evidence="3">Exocyst complex component 2</fullName>
    </recommendedName>
    <alternativeName>
        <fullName evidence="7">Exocyst complex component Sec5</fullName>
    </alternativeName>
</protein>